<comment type="caution">
    <text evidence="2">The sequence shown here is derived from an EMBL/GenBank/DDBJ whole genome shotgun (WGS) entry which is preliminary data.</text>
</comment>
<evidence type="ECO:0000313" key="3">
    <source>
        <dbReference type="Proteomes" id="UP000601435"/>
    </source>
</evidence>
<dbReference type="AlphaFoldDB" id="A0A812VKR3"/>
<evidence type="ECO:0000313" key="2">
    <source>
        <dbReference type="EMBL" id="CAE7630032.1"/>
    </source>
</evidence>
<proteinExistence type="predicted"/>
<accession>A0A812VKR3</accession>
<feature type="compositionally biased region" description="Basic and acidic residues" evidence="1">
    <location>
        <begin position="43"/>
        <end position="53"/>
    </location>
</feature>
<reference evidence="2" key="1">
    <citation type="submission" date="2021-02" db="EMBL/GenBank/DDBJ databases">
        <authorList>
            <person name="Dougan E. K."/>
            <person name="Rhodes N."/>
            <person name="Thang M."/>
            <person name="Chan C."/>
        </authorList>
    </citation>
    <scope>NUCLEOTIDE SEQUENCE</scope>
</reference>
<dbReference type="EMBL" id="CAJNJA010029516">
    <property type="protein sequence ID" value="CAE7630032.1"/>
    <property type="molecule type" value="Genomic_DNA"/>
</dbReference>
<dbReference type="Proteomes" id="UP000601435">
    <property type="component" value="Unassembled WGS sequence"/>
</dbReference>
<keyword evidence="3" id="KW-1185">Reference proteome</keyword>
<name>A0A812VKR3_9DINO</name>
<dbReference type="OrthoDB" id="418320at2759"/>
<organism evidence="2 3">
    <name type="scientific">Symbiodinium necroappetens</name>
    <dbReference type="NCBI Taxonomy" id="1628268"/>
    <lineage>
        <taxon>Eukaryota</taxon>
        <taxon>Sar</taxon>
        <taxon>Alveolata</taxon>
        <taxon>Dinophyceae</taxon>
        <taxon>Suessiales</taxon>
        <taxon>Symbiodiniaceae</taxon>
        <taxon>Symbiodinium</taxon>
    </lineage>
</organism>
<gene>
    <name evidence="2" type="ORF">SNEC2469_LOCUS17742</name>
</gene>
<feature type="region of interest" description="Disordered" evidence="1">
    <location>
        <begin position="1"/>
        <end position="80"/>
    </location>
</feature>
<protein>
    <submittedName>
        <fullName evidence="2">Uncharacterized protein</fullName>
    </submittedName>
</protein>
<sequence>MQDAEAEMGLLQAWGTEPTKMQSEALSSKRREMELDQTGEQGGKGEKDKDPAKWRRPASKGGAQSSNAPHPRRRFQPKRSSEKSLEGLCWMMGKILLQHEGQMGIERSEHILIMLFSRDGTDGTVHHTVPAEELGLSLRACLFSTLLEELLLSQDASDALVCEVRDHWETWPLDLAVPSCAFACDLNRFSLRDHFPIKDERILQEGYVYFYQRYASAIAASRWGIRARRC</sequence>
<evidence type="ECO:0000256" key="1">
    <source>
        <dbReference type="SAM" id="MobiDB-lite"/>
    </source>
</evidence>